<dbReference type="eggNOG" id="COG2847">
    <property type="taxonomic scope" value="Bacteria"/>
</dbReference>
<protein>
    <recommendedName>
        <fullName evidence="5">Lipoprotein LpqE</fullName>
    </recommendedName>
</protein>
<sequence>MKHLKSPAARGALALVAGFAALALTACGAGQISQTANQVAAVNGTNGQVGDAVVRDVSLIIQEDNSVALKFNASNQAINTDPIVLTSVEIEGATFDLGGSKTIEGNCNLVADSAQGLEDMRADAAEAALGDDACTEYLETTVEGTDFFPGASRNVVFTFDAGEIAINAPIVAWYPEAGTTDRGQDGVTGTDTEDADTHAEH</sequence>
<feature type="chain" id="PRO_5039266576" description="Lipoprotein LpqE" evidence="2">
    <location>
        <begin position="29"/>
        <end position="201"/>
    </location>
</feature>
<dbReference type="OrthoDB" id="4420872at2"/>
<proteinExistence type="predicted"/>
<name>S4XBW4_9CORY</name>
<dbReference type="PROSITE" id="PS51257">
    <property type="entry name" value="PROKAR_LIPOPROTEIN"/>
    <property type="match status" value="1"/>
</dbReference>
<dbReference type="Proteomes" id="UP000014809">
    <property type="component" value="Chromosome"/>
</dbReference>
<dbReference type="HOGENOM" id="CLU_089306_1_1_11"/>
<dbReference type="PATRIC" id="fig|1200352.3.peg.427"/>
<reference evidence="3 4" key="1">
    <citation type="submission" date="2012-06" db="EMBL/GenBank/DDBJ databases">
        <title>Complete genome sequence of Corynebacterium terpenotabidum Y-11 (=DSM 44721).</title>
        <authorList>
            <person name="Ruckert C."/>
            <person name="Albersmeier A."/>
            <person name="Al-Dilaimi A."/>
            <person name="Szczepanowski R."/>
            <person name="Kalinowski J."/>
        </authorList>
    </citation>
    <scope>NUCLEOTIDE SEQUENCE [LARGE SCALE GENOMIC DNA]</scope>
    <source>
        <strain evidence="3 4">Y-11</strain>
    </source>
</reference>
<evidence type="ECO:0008006" key="5">
    <source>
        <dbReference type="Google" id="ProtNLM"/>
    </source>
</evidence>
<dbReference type="EMBL" id="CP003696">
    <property type="protein sequence ID" value="AGP30076.1"/>
    <property type="molecule type" value="Genomic_DNA"/>
</dbReference>
<evidence type="ECO:0000313" key="4">
    <source>
        <dbReference type="Proteomes" id="UP000014809"/>
    </source>
</evidence>
<accession>S4XBW4</accession>
<gene>
    <name evidence="3" type="ORF">A606_02115</name>
</gene>
<dbReference type="KEGG" id="cter:A606_02115"/>
<dbReference type="STRING" id="1200352.A606_02115"/>
<evidence type="ECO:0000256" key="2">
    <source>
        <dbReference type="SAM" id="SignalP"/>
    </source>
</evidence>
<organism evidence="3 4">
    <name type="scientific">Corynebacterium terpenotabidum Y-11</name>
    <dbReference type="NCBI Taxonomy" id="1200352"/>
    <lineage>
        <taxon>Bacteria</taxon>
        <taxon>Bacillati</taxon>
        <taxon>Actinomycetota</taxon>
        <taxon>Actinomycetes</taxon>
        <taxon>Mycobacteriales</taxon>
        <taxon>Corynebacteriaceae</taxon>
        <taxon>Corynebacterium</taxon>
    </lineage>
</organism>
<keyword evidence="2" id="KW-0732">Signal</keyword>
<keyword evidence="4" id="KW-1185">Reference proteome</keyword>
<feature type="signal peptide" evidence="2">
    <location>
        <begin position="1"/>
        <end position="28"/>
    </location>
</feature>
<feature type="region of interest" description="Disordered" evidence="1">
    <location>
        <begin position="177"/>
        <end position="201"/>
    </location>
</feature>
<dbReference type="AlphaFoldDB" id="S4XBW4"/>
<evidence type="ECO:0000313" key="3">
    <source>
        <dbReference type="EMBL" id="AGP30076.1"/>
    </source>
</evidence>
<evidence type="ECO:0000256" key="1">
    <source>
        <dbReference type="SAM" id="MobiDB-lite"/>
    </source>
</evidence>
<dbReference type="RefSeq" id="WP_020440441.1">
    <property type="nucleotide sequence ID" value="NC_021663.1"/>
</dbReference>